<evidence type="ECO:0000256" key="2">
    <source>
        <dbReference type="ARBA" id="ARBA00007367"/>
    </source>
</evidence>
<keyword evidence="11" id="KW-0739">Sodium transport</keyword>
<feature type="transmembrane region" description="Helical" evidence="12">
    <location>
        <begin position="352"/>
        <end position="371"/>
    </location>
</feature>
<keyword evidence="7 12" id="KW-1133">Transmembrane helix</keyword>
<evidence type="ECO:0000256" key="11">
    <source>
        <dbReference type="ARBA" id="ARBA00023201"/>
    </source>
</evidence>
<evidence type="ECO:0000256" key="6">
    <source>
        <dbReference type="ARBA" id="ARBA00022692"/>
    </source>
</evidence>
<comment type="similarity">
    <text evidence="2">Belongs to the monovalent cation:proton antiporter 1 (CPA1) transporter (TC 2.A.36) family.</text>
</comment>
<keyword evidence="10 12" id="KW-0472">Membrane</keyword>
<dbReference type="GO" id="GO:0015385">
    <property type="term" value="F:sodium:proton antiporter activity"/>
    <property type="evidence" value="ECO:0007669"/>
    <property type="project" value="InterPro"/>
</dbReference>
<organism evidence="14 15">
    <name type="scientific">Mucilaginibacter celer</name>
    <dbReference type="NCBI Taxonomy" id="2305508"/>
    <lineage>
        <taxon>Bacteria</taxon>
        <taxon>Pseudomonadati</taxon>
        <taxon>Bacteroidota</taxon>
        <taxon>Sphingobacteriia</taxon>
        <taxon>Sphingobacteriales</taxon>
        <taxon>Sphingobacteriaceae</taxon>
        <taxon>Mucilaginibacter</taxon>
    </lineage>
</organism>
<feature type="transmembrane region" description="Helical" evidence="12">
    <location>
        <begin position="198"/>
        <end position="224"/>
    </location>
</feature>
<evidence type="ECO:0000256" key="4">
    <source>
        <dbReference type="ARBA" id="ARBA00022449"/>
    </source>
</evidence>
<feature type="transmembrane region" description="Helical" evidence="12">
    <location>
        <begin position="130"/>
        <end position="153"/>
    </location>
</feature>
<dbReference type="OrthoDB" id="9774146at2"/>
<keyword evidence="3" id="KW-0813">Transport</keyword>
<keyword evidence="6 12" id="KW-0812">Transmembrane</keyword>
<dbReference type="PANTHER" id="PTHR10110:SF195">
    <property type="entry name" value="NA(+)_H(+) ANTIPORTER NHAS2"/>
    <property type="match status" value="1"/>
</dbReference>
<keyword evidence="4" id="KW-0050">Antiport</keyword>
<evidence type="ECO:0000256" key="3">
    <source>
        <dbReference type="ARBA" id="ARBA00022448"/>
    </source>
</evidence>
<feature type="transmembrane region" description="Helical" evidence="12">
    <location>
        <begin position="99"/>
        <end position="124"/>
    </location>
</feature>
<sequence length="417" mass="45600">MNISDILAFIIVLAAAFAYFNHRFIKWPPAIGIMVLSLALSMLLVLLRGFDWAWLNHVALAISAIDFRELLLNFLLSFLLFAGAIHVDGKKLYKERLPITVLALFGTLIAAAMVGYLTWLLLGWVGYPVPFIYCLIFGTIISPTDPVAVLSILKEARIPVSLELKIAGESLFNDGVGVVLFVTMTEIARTGHFSFADFSLLFVQEAMGGLAFGALLGYLGFHLLRSVDDYKVEVLITLALVTGGYGLANHLHISGPLAMVAAGLITGNKSRREGISATTWDYLGKFWELIDEILNAILFMLVGLELLVIKVEPIMMIVGLAAIGVMLLSRWVSVALPVWLLKRKINFERHAIAILTWGGLKGGLSIALALSLETGMYRDTFVLLTYIIVVFSILVQGLSIGGFTKNLLKKPDSKTGA</sequence>
<dbReference type="GO" id="GO:0051453">
    <property type="term" value="P:regulation of intracellular pH"/>
    <property type="evidence" value="ECO:0007669"/>
    <property type="project" value="TreeGrafter"/>
</dbReference>
<evidence type="ECO:0000256" key="12">
    <source>
        <dbReference type="SAM" id="Phobius"/>
    </source>
</evidence>
<dbReference type="AlphaFoldDB" id="A0A494VMA6"/>
<evidence type="ECO:0000313" key="14">
    <source>
        <dbReference type="EMBL" id="AYL96427.1"/>
    </source>
</evidence>
<dbReference type="Pfam" id="PF00999">
    <property type="entry name" value="Na_H_Exchanger"/>
    <property type="match status" value="1"/>
</dbReference>
<dbReference type="GO" id="GO:0015386">
    <property type="term" value="F:potassium:proton antiporter activity"/>
    <property type="evidence" value="ECO:0007669"/>
    <property type="project" value="TreeGrafter"/>
</dbReference>
<feature type="transmembrane region" description="Helical" evidence="12">
    <location>
        <begin position="286"/>
        <end position="308"/>
    </location>
</feature>
<evidence type="ECO:0000256" key="9">
    <source>
        <dbReference type="ARBA" id="ARBA00023065"/>
    </source>
</evidence>
<dbReference type="GO" id="GO:0098719">
    <property type="term" value="P:sodium ion import across plasma membrane"/>
    <property type="evidence" value="ECO:0007669"/>
    <property type="project" value="TreeGrafter"/>
</dbReference>
<evidence type="ECO:0000313" key="15">
    <source>
        <dbReference type="Proteomes" id="UP000270046"/>
    </source>
</evidence>
<feature type="transmembrane region" description="Helical" evidence="12">
    <location>
        <begin position="70"/>
        <end position="87"/>
    </location>
</feature>
<protein>
    <submittedName>
        <fullName evidence="14">Sodium:proton antiporter</fullName>
    </submittedName>
</protein>
<dbReference type="PANTHER" id="PTHR10110">
    <property type="entry name" value="SODIUM/HYDROGEN EXCHANGER"/>
    <property type="match status" value="1"/>
</dbReference>
<keyword evidence="15" id="KW-1185">Reference proteome</keyword>
<comment type="subcellular location">
    <subcellularLocation>
        <location evidence="1">Cell membrane</location>
        <topology evidence="1">Multi-pass membrane protein</topology>
    </subcellularLocation>
</comment>
<evidence type="ECO:0000256" key="10">
    <source>
        <dbReference type="ARBA" id="ARBA00023136"/>
    </source>
</evidence>
<feature type="transmembrane region" description="Helical" evidence="12">
    <location>
        <begin position="6"/>
        <end position="22"/>
    </location>
</feature>
<feature type="transmembrane region" description="Helical" evidence="12">
    <location>
        <begin position="314"/>
        <end position="340"/>
    </location>
</feature>
<dbReference type="RefSeq" id="WP_119410025.1">
    <property type="nucleotide sequence ID" value="NZ_CP032869.1"/>
</dbReference>
<dbReference type="Gene3D" id="6.10.140.1330">
    <property type="match status" value="1"/>
</dbReference>
<evidence type="ECO:0000256" key="1">
    <source>
        <dbReference type="ARBA" id="ARBA00004651"/>
    </source>
</evidence>
<gene>
    <name evidence="14" type="ORF">HYN43_014480</name>
</gene>
<dbReference type="Proteomes" id="UP000270046">
    <property type="component" value="Chromosome"/>
</dbReference>
<evidence type="ECO:0000256" key="8">
    <source>
        <dbReference type="ARBA" id="ARBA00023053"/>
    </source>
</evidence>
<evidence type="ECO:0000256" key="5">
    <source>
        <dbReference type="ARBA" id="ARBA00022475"/>
    </source>
</evidence>
<keyword evidence="5" id="KW-1003">Cell membrane</keyword>
<dbReference type="EMBL" id="CP032869">
    <property type="protein sequence ID" value="AYL96427.1"/>
    <property type="molecule type" value="Genomic_DNA"/>
</dbReference>
<feature type="transmembrane region" description="Helical" evidence="12">
    <location>
        <begin position="383"/>
        <end position="404"/>
    </location>
</feature>
<dbReference type="GO" id="GO:0005886">
    <property type="term" value="C:plasma membrane"/>
    <property type="evidence" value="ECO:0007669"/>
    <property type="project" value="UniProtKB-SubCell"/>
</dbReference>
<dbReference type="KEGG" id="muh:HYN43_014480"/>
<dbReference type="InterPro" id="IPR006153">
    <property type="entry name" value="Cation/H_exchanger_TM"/>
</dbReference>
<reference evidence="14 15" key="1">
    <citation type="submission" date="2018-10" db="EMBL/GenBank/DDBJ databases">
        <title>Genome sequencing of Mucilaginibacter sp. HYN0043.</title>
        <authorList>
            <person name="Kim M."/>
            <person name="Yi H."/>
        </authorList>
    </citation>
    <scope>NUCLEOTIDE SEQUENCE [LARGE SCALE GENOMIC DNA]</scope>
    <source>
        <strain evidence="14 15">HYN0043</strain>
    </source>
</reference>
<proteinExistence type="inferred from homology"/>
<evidence type="ECO:0000259" key="13">
    <source>
        <dbReference type="Pfam" id="PF00999"/>
    </source>
</evidence>
<accession>A0A494VMA6</accession>
<name>A0A494VMA6_9SPHI</name>
<evidence type="ECO:0000256" key="7">
    <source>
        <dbReference type="ARBA" id="ARBA00022989"/>
    </source>
</evidence>
<feature type="transmembrane region" description="Helical" evidence="12">
    <location>
        <begin position="29"/>
        <end position="50"/>
    </location>
</feature>
<feature type="domain" description="Cation/H+ exchanger transmembrane" evidence="13">
    <location>
        <begin position="13"/>
        <end position="403"/>
    </location>
</feature>
<keyword evidence="9" id="KW-0406">Ion transport</keyword>
<dbReference type="InterPro" id="IPR018422">
    <property type="entry name" value="Cation/H_exchanger_CPA1"/>
</dbReference>
<keyword evidence="8" id="KW-0915">Sodium</keyword>